<gene>
    <name evidence="2" type="ORF">FPZ43_01700</name>
</gene>
<evidence type="ECO:0000313" key="2">
    <source>
        <dbReference type="EMBL" id="TWR31216.1"/>
    </source>
</evidence>
<dbReference type="OrthoDB" id="6021991at2"/>
<organism evidence="2 3">
    <name type="scientific">Mucilaginibacter pallidiroseus</name>
    <dbReference type="NCBI Taxonomy" id="2599295"/>
    <lineage>
        <taxon>Bacteria</taxon>
        <taxon>Pseudomonadati</taxon>
        <taxon>Bacteroidota</taxon>
        <taxon>Sphingobacteriia</taxon>
        <taxon>Sphingobacteriales</taxon>
        <taxon>Sphingobacteriaceae</taxon>
        <taxon>Mucilaginibacter</taxon>
    </lineage>
</organism>
<feature type="region of interest" description="Disordered" evidence="1">
    <location>
        <begin position="1"/>
        <end position="39"/>
    </location>
</feature>
<accession>A0A563UIT5</accession>
<sequence>MKNQPFDYKEIPGWGMDADPENEPTYPMKNYTGDDHKRINYERSPQQPINVELLKSTERPAPSVVFGDTAPPSGLSGIIRRYAFKHSEDRYRHWIPLILADRINVYEGIIEDTVTGKLPNLFKEKGWSQEWKFDKLGVAKKAATVGFIAALAITYFREKRK</sequence>
<dbReference type="AlphaFoldDB" id="A0A563UIT5"/>
<evidence type="ECO:0000256" key="1">
    <source>
        <dbReference type="SAM" id="MobiDB-lite"/>
    </source>
</evidence>
<proteinExistence type="predicted"/>
<evidence type="ECO:0000313" key="3">
    <source>
        <dbReference type="Proteomes" id="UP000320042"/>
    </source>
</evidence>
<dbReference type="EMBL" id="VOEJ01000001">
    <property type="protein sequence ID" value="TWR31216.1"/>
    <property type="molecule type" value="Genomic_DNA"/>
</dbReference>
<comment type="caution">
    <text evidence="2">The sequence shown here is derived from an EMBL/GenBank/DDBJ whole genome shotgun (WGS) entry which is preliminary data.</text>
</comment>
<dbReference type="Proteomes" id="UP000320042">
    <property type="component" value="Unassembled WGS sequence"/>
</dbReference>
<name>A0A563UIT5_9SPHI</name>
<reference evidence="2 3" key="1">
    <citation type="submission" date="2019-07" db="EMBL/GenBank/DDBJ databases">
        <authorList>
            <person name="Kim J."/>
        </authorList>
    </citation>
    <scope>NUCLEOTIDE SEQUENCE [LARGE SCALE GENOMIC DNA]</scope>
    <source>
        <strain evidence="3">dk17</strain>
    </source>
</reference>
<dbReference type="RefSeq" id="WP_146380113.1">
    <property type="nucleotide sequence ID" value="NZ_VOEJ01000001.1"/>
</dbReference>
<protein>
    <submittedName>
        <fullName evidence="2">Uncharacterized protein</fullName>
    </submittedName>
</protein>
<keyword evidence="3" id="KW-1185">Reference proteome</keyword>